<proteinExistence type="inferred from homology"/>
<dbReference type="Gene3D" id="1.10.357.20">
    <property type="entry name" value="SLC41 divalent cation transporters, integral membrane domain"/>
    <property type="match status" value="1"/>
</dbReference>
<evidence type="ECO:0000256" key="1">
    <source>
        <dbReference type="ARBA" id="ARBA00004141"/>
    </source>
</evidence>
<dbReference type="EMBL" id="CP058601">
    <property type="protein sequence ID" value="QLG50130.1"/>
    <property type="molecule type" value="Genomic_DNA"/>
</dbReference>
<keyword evidence="4 10" id="KW-0812">Transmembrane</keyword>
<dbReference type="InterPro" id="IPR006667">
    <property type="entry name" value="SLC41_membr_dom"/>
</dbReference>
<reference evidence="12 13" key="1">
    <citation type="submission" date="2020-07" db="EMBL/GenBank/DDBJ databases">
        <authorList>
            <person name="Cui H."/>
        </authorList>
    </citation>
    <scope>NUCLEOTIDE SEQUENCE [LARGE SCALE GENOMIC DNA]</scope>
    <source>
        <strain evidence="12 13">YPL8</strain>
    </source>
</reference>
<dbReference type="PANTHER" id="PTHR16228:SF7">
    <property type="entry name" value="SLC41A_MGTE INTEGRAL MEMBRANE DOMAIN-CONTAINING PROTEIN"/>
    <property type="match status" value="1"/>
</dbReference>
<comment type="subcellular location">
    <subcellularLocation>
        <location evidence="1">Membrane</location>
        <topology evidence="1">Multi-pass membrane protein</topology>
    </subcellularLocation>
</comment>
<evidence type="ECO:0000256" key="7">
    <source>
        <dbReference type="ARBA" id="ARBA00023065"/>
    </source>
</evidence>
<feature type="region of interest" description="Disordered" evidence="9">
    <location>
        <begin position="1"/>
        <end position="25"/>
    </location>
</feature>
<evidence type="ECO:0000259" key="11">
    <source>
        <dbReference type="Pfam" id="PF01769"/>
    </source>
</evidence>
<feature type="transmembrane region" description="Helical" evidence="10">
    <location>
        <begin position="110"/>
        <end position="137"/>
    </location>
</feature>
<evidence type="ECO:0000256" key="3">
    <source>
        <dbReference type="ARBA" id="ARBA00022448"/>
    </source>
</evidence>
<dbReference type="SUPFAM" id="SSF161093">
    <property type="entry name" value="MgtE membrane domain-like"/>
    <property type="match status" value="1"/>
</dbReference>
<dbReference type="Pfam" id="PF01769">
    <property type="entry name" value="MgtE"/>
    <property type="match status" value="1"/>
</dbReference>
<feature type="transmembrane region" description="Helical" evidence="10">
    <location>
        <begin position="36"/>
        <end position="58"/>
    </location>
</feature>
<evidence type="ECO:0000313" key="13">
    <source>
        <dbReference type="Proteomes" id="UP000509241"/>
    </source>
</evidence>
<dbReference type="PANTHER" id="PTHR16228">
    <property type="entry name" value="DIVALENT CATION TRANSPORTER SOLUTE CARRIER FAMILY 41"/>
    <property type="match status" value="1"/>
</dbReference>
<evidence type="ECO:0000256" key="9">
    <source>
        <dbReference type="SAM" id="MobiDB-lite"/>
    </source>
</evidence>
<dbReference type="GO" id="GO:0016020">
    <property type="term" value="C:membrane"/>
    <property type="evidence" value="ECO:0007669"/>
    <property type="project" value="UniProtKB-SubCell"/>
</dbReference>
<dbReference type="Proteomes" id="UP000509241">
    <property type="component" value="Chromosome"/>
</dbReference>
<keyword evidence="3" id="KW-0813">Transport</keyword>
<evidence type="ECO:0000256" key="2">
    <source>
        <dbReference type="ARBA" id="ARBA00009749"/>
    </source>
</evidence>
<comment type="similarity">
    <text evidence="2">Belongs to the SLC41A transporter family.</text>
</comment>
<dbReference type="KEGG" id="haly:HYG82_15340"/>
<dbReference type="GO" id="GO:0008324">
    <property type="term" value="F:monoatomic cation transmembrane transporter activity"/>
    <property type="evidence" value="ECO:0007669"/>
    <property type="project" value="InterPro"/>
</dbReference>
<keyword evidence="8 10" id="KW-0472">Membrane</keyword>
<accession>A0A7D5GLR5</accession>
<evidence type="ECO:0000256" key="6">
    <source>
        <dbReference type="ARBA" id="ARBA00022989"/>
    </source>
</evidence>
<dbReference type="AlphaFoldDB" id="A0A7D5GLR5"/>
<feature type="domain" description="SLC41A/MgtE integral membrane" evidence="11">
    <location>
        <begin position="75"/>
        <end position="204"/>
    </location>
</feature>
<evidence type="ECO:0000256" key="5">
    <source>
        <dbReference type="ARBA" id="ARBA00022842"/>
    </source>
</evidence>
<keyword evidence="7" id="KW-0406">Ion transport</keyword>
<feature type="transmembrane region" description="Helical" evidence="10">
    <location>
        <begin position="186"/>
        <end position="210"/>
    </location>
</feature>
<dbReference type="OrthoDB" id="203810at2157"/>
<evidence type="ECO:0000256" key="4">
    <source>
        <dbReference type="ARBA" id="ARBA00022692"/>
    </source>
</evidence>
<keyword evidence="13" id="KW-1185">Reference proteome</keyword>
<gene>
    <name evidence="12" type="ORF">HYG82_15340</name>
</gene>
<dbReference type="InterPro" id="IPR045349">
    <property type="entry name" value="SLC41A1-3"/>
</dbReference>
<name>A0A7D5GLR5_9EURY</name>
<evidence type="ECO:0000313" key="12">
    <source>
        <dbReference type="EMBL" id="QLG50130.1"/>
    </source>
</evidence>
<keyword evidence="5" id="KW-0460">Magnesium</keyword>
<evidence type="ECO:0000256" key="8">
    <source>
        <dbReference type="ARBA" id="ARBA00023136"/>
    </source>
</evidence>
<dbReference type="InterPro" id="IPR036739">
    <property type="entry name" value="SLC41_membr_dom_sf"/>
</dbReference>
<sequence>MAATEPDDTLAATRSDNTSDATDSDDTLGTWSIRNIVSTMFPILIVLSMLEMGSGYVLEELERTYLENPTLLVLVPVMIGMGGNLGAILSSRLSTRLHLGLLEFDPRNEVLWTNVTAILGLAATVFSALGVAAWVVGRIIAEPMPLVDLFIISIVSGMLLSVIAIVLSLVATYISYTRGLDPDDTTIPVVTNLCDILGVIVLSGVALVVLN</sequence>
<evidence type="ECO:0000256" key="10">
    <source>
        <dbReference type="SAM" id="Phobius"/>
    </source>
</evidence>
<organism evidence="12 13">
    <name type="scientific">Natrinema halophilum</name>
    <dbReference type="NCBI Taxonomy" id="1699371"/>
    <lineage>
        <taxon>Archaea</taxon>
        <taxon>Methanobacteriati</taxon>
        <taxon>Methanobacteriota</taxon>
        <taxon>Stenosarchaea group</taxon>
        <taxon>Halobacteria</taxon>
        <taxon>Halobacteriales</taxon>
        <taxon>Natrialbaceae</taxon>
        <taxon>Natrinema</taxon>
    </lineage>
</organism>
<feature type="transmembrane region" description="Helical" evidence="10">
    <location>
        <begin position="149"/>
        <end position="174"/>
    </location>
</feature>
<protein>
    <submittedName>
        <fullName evidence="12">Magnesium transporter</fullName>
    </submittedName>
</protein>
<feature type="transmembrane region" description="Helical" evidence="10">
    <location>
        <begin position="70"/>
        <end position="90"/>
    </location>
</feature>
<keyword evidence="6 10" id="KW-1133">Transmembrane helix</keyword>
<feature type="compositionally biased region" description="Low complexity" evidence="9">
    <location>
        <begin position="11"/>
        <end position="21"/>
    </location>
</feature>